<evidence type="ECO:0000313" key="10">
    <source>
        <dbReference type="EMBL" id="WPL18011.1"/>
    </source>
</evidence>
<feature type="domain" description="OmpA-like" evidence="9">
    <location>
        <begin position="58"/>
        <end position="171"/>
    </location>
</feature>
<evidence type="ECO:0000256" key="2">
    <source>
        <dbReference type="ARBA" id="ARBA00022729"/>
    </source>
</evidence>
<dbReference type="PANTHER" id="PTHR30329:SF21">
    <property type="entry name" value="LIPOPROTEIN YIAD-RELATED"/>
    <property type="match status" value="1"/>
</dbReference>
<dbReference type="InterPro" id="IPR039001">
    <property type="entry name" value="Pal"/>
</dbReference>
<dbReference type="PRINTS" id="PR01021">
    <property type="entry name" value="OMPADOMAIN"/>
</dbReference>
<evidence type="ECO:0000256" key="4">
    <source>
        <dbReference type="ARBA" id="ARBA00023139"/>
    </source>
</evidence>
<comment type="subunit">
    <text evidence="8">The Tol-Pal system is composed of five core proteins: the inner membrane proteins TolA, TolQ and TolR, the periplasmic protein TolB and the outer membrane protein Pal. They form a network linking the inner and outer membranes and the peptidoglycan layer.</text>
</comment>
<dbReference type="EMBL" id="CP121472">
    <property type="protein sequence ID" value="WPL18011.1"/>
    <property type="molecule type" value="Genomic_DNA"/>
</dbReference>
<dbReference type="PROSITE" id="PS01068">
    <property type="entry name" value="OMPA_1"/>
    <property type="match status" value="1"/>
</dbReference>
<keyword evidence="7 8" id="KW-0131">Cell cycle</keyword>
<accession>A0ABZ0SD74</accession>
<dbReference type="NCBIfam" id="TIGR02802">
    <property type="entry name" value="Pal_lipo"/>
    <property type="match status" value="1"/>
</dbReference>
<gene>
    <name evidence="8 10" type="primary">pal</name>
    <name evidence="10" type="ORF">Thiowin_03061</name>
</gene>
<evidence type="ECO:0000256" key="6">
    <source>
        <dbReference type="ARBA" id="ARBA00023288"/>
    </source>
</evidence>
<evidence type="ECO:0000256" key="7">
    <source>
        <dbReference type="ARBA" id="ARBA00023306"/>
    </source>
</evidence>
<dbReference type="PROSITE" id="PS51123">
    <property type="entry name" value="OMPA_2"/>
    <property type="match status" value="1"/>
</dbReference>
<evidence type="ECO:0000256" key="3">
    <source>
        <dbReference type="ARBA" id="ARBA00023136"/>
    </source>
</evidence>
<evidence type="ECO:0000256" key="8">
    <source>
        <dbReference type="HAMAP-Rule" id="MF_02204"/>
    </source>
</evidence>
<dbReference type="InterPro" id="IPR014169">
    <property type="entry name" value="Pal_lipo_C"/>
</dbReference>
<dbReference type="HAMAP" id="MF_02204">
    <property type="entry name" value="Pal"/>
    <property type="match status" value="1"/>
</dbReference>
<dbReference type="SUPFAM" id="SSF103088">
    <property type="entry name" value="OmpA-like"/>
    <property type="match status" value="1"/>
</dbReference>
<comment type="subcellular location">
    <subcellularLocation>
        <location evidence="8">Cell outer membrane</location>
        <topology evidence="8">Lipid-anchor</topology>
    </subcellularLocation>
</comment>
<name>A0ABZ0SD74_9GAMM</name>
<protein>
    <recommendedName>
        <fullName evidence="8">Peptidoglycan-associated lipoprotein</fullName>
        <shortName evidence="8">PAL</shortName>
    </recommendedName>
</protein>
<dbReference type="Pfam" id="PF00691">
    <property type="entry name" value="OmpA"/>
    <property type="match status" value="1"/>
</dbReference>
<dbReference type="InterPro" id="IPR036737">
    <property type="entry name" value="OmpA-like_sf"/>
</dbReference>
<sequence length="171" mass="18673">MKNPLIGLLASLTLIPLLTGCPSTPTQPDDGLTGAELDAMGRGARTSGIDDRRGSPLDDPSSPLYQRVIYFGYDATAIDPKYADLLRAHADYLARTSDAALVLEGHTDERGTREYNLALGERRADAVRSFLVTEGVSPRKIRTLSYGEERPAEIGSSERAYSLSRRVELVY</sequence>
<organism evidence="10 11">
    <name type="scientific">Thiorhodovibrio winogradskyi</name>
    <dbReference type="NCBI Taxonomy" id="77007"/>
    <lineage>
        <taxon>Bacteria</taxon>
        <taxon>Pseudomonadati</taxon>
        <taxon>Pseudomonadota</taxon>
        <taxon>Gammaproteobacteria</taxon>
        <taxon>Chromatiales</taxon>
        <taxon>Chromatiaceae</taxon>
        <taxon>Thiorhodovibrio</taxon>
    </lineage>
</organism>
<dbReference type="InterPro" id="IPR006664">
    <property type="entry name" value="OMP_bac"/>
</dbReference>
<reference evidence="10 11" key="1">
    <citation type="journal article" date="2023" name="Microorganisms">
        <title>Thiorhodovibrio frisius and Trv. litoralis spp. nov., Two Novel Members from a Clade of Fastidious Purple Sulfur Bacteria That Exhibit Unique Red-Shifted Light-Harvesting Capabilities.</title>
        <authorList>
            <person name="Methner A."/>
            <person name="Kuzyk S.B."/>
            <person name="Petersen J."/>
            <person name="Bauer S."/>
            <person name="Brinkmann H."/>
            <person name="Sichau K."/>
            <person name="Wanner G."/>
            <person name="Wolf J."/>
            <person name="Neumann-Schaal M."/>
            <person name="Henke P."/>
            <person name="Tank M."/>
            <person name="Sproer C."/>
            <person name="Bunk B."/>
            <person name="Overmann J."/>
        </authorList>
    </citation>
    <scope>NUCLEOTIDE SEQUENCE [LARGE SCALE GENOMIC DNA]</scope>
    <source>
        <strain evidence="10 11">DSM 6702</strain>
    </source>
</reference>
<dbReference type="CDD" id="cd07185">
    <property type="entry name" value="OmpA_C-like"/>
    <property type="match status" value="1"/>
</dbReference>
<dbReference type="RefSeq" id="WP_328983807.1">
    <property type="nucleotide sequence ID" value="NZ_CP121472.1"/>
</dbReference>
<keyword evidence="1 8" id="KW-0132">Cell division</keyword>
<dbReference type="PANTHER" id="PTHR30329">
    <property type="entry name" value="STATOR ELEMENT OF FLAGELLAR MOTOR COMPLEX"/>
    <property type="match status" value="1"/>
</dbReference>
<keyword evidence="3 8" id="KW-0472">Membrane</keyword>
<evidence type="ECO:0000256" key="1">
    <source>
        <dbReference type="ARBA" id="ARBA00022618"/>
    </source>
</evidence>
<keyword evidence="11" id="KW-1185">Reference proteome</keyword>
<dbReference type="InterPro" id="IPR050330">
    <property type="entry name" value="Bact_OuterMem_StrucFunc"/>
</dbReference>
<comment type="similarity">
    <text evidence="8">Belongs to the Pal lipoprotein family.</text>
</comment>
<keyword evidence="4 8" id="KW-0564">Palmitate</keyword>
<dbReference type="Proteomes" id="UP001432180">
    <property type="component" value="Chromosome"/>
</dbReference>
<dbReference type="InterPro" id="IPR006665">
    <property type="entry name" value="OmpA-like"/>
</dbReference>
<keyword evidence="2 8" id="KW-0732">Signal</keyword>
<keyword evidence="5 8" id="KW-0998">Cell outer membrane</keyword>
<evidence type="ECO:0000256" key="5">
    <source>
        <dbReference type="ARBA" id="ARBA00023237"/>
    </source>
</evidence>
<dbReference type="Gene3D" id="3.30.1330.60">
    <property type="entry name" value="OmpA-like domain"/>
    <property type="match status" value="1"/>
</dbReference>
<evidence type="ECO:0000259" key="9">
    <source>
        <dbReference type="PROSITE" id="PS51123"/>
    </source>
</evidence>
<evidence type="ECO:0000313" key="11">
    <source>
        <dbReference type="Proteomes" id="UP001432180"/>
    </source>
</evidence>
<dbReference type="PROSITE" id="PS51257">
    <property type="entry name" value="PROKAR_LIPOPROTEIN"/>
    <property type="match status" value="1"/>
</dbReference>
<keyword evidence="6 8" id="KW-0449">Lipoprotein</keyword>
<proteinExistence type="inferred from homology"/>
<dbReference type="InterPro" id="IPR006690">
    <property type="entry name" value="OMPA-like_CS"/>
</dbReference>
<comment type="function">
    <text evidence="8">Part of the Tol-Pal system, which plays a role in outer membrane invagination during cell division and is important for maintaining outer membrane integrity.</text>
</comment>